<proteinExistence type="predicted"/>
<dbReference type="EMBL" id="HACG01045053">
    <property type="protein sequence ID" value="CEK91918.1"/>
    <property type="molecule type" value="Transcribed_RNA"/>
</dbReference>
<evidence type="ECO:0000313" key="1">
    <source>
        <dbReference type="EMBL" id="CEK91918.1"/>
    </source>
</evidence>
<dbReference type="AlphaFoldDB" id="A0A0B7BG17"/>
<feature type="non-terminal residue" evidence="1">
    <location>
        <position position="1"/>
    </location>
</feature>
<accession>A0A0B7BG17</accession>
<reference evidence="1" key="1">
    <citation type="submission" date="2014-12" db="EMBL/GenBank/DDBJ databases">
        <title>Insight into the proteome of Arion vulgaris.</title>
        <authorList>
            <person name="Aradska J."/>
            <person name="Bulat T."/>
            <person name="Smidak R."/>
            <person name="Sarate P."/>
            <person name="Gangsoo J."/>
            <person name="Sialana F."/>
            <person name="Bilban M."/>
            <person name="Lubec G."/>
        </authorList>
    </citation>
    <scope>NUCLEOTIDE SEQUENCE</scope>
    <source>
        <tissue evidence="1">Skin</tissue>
    </source>
</reference>
<organism evidence="1">
    <name type="scientific">Arion vulgaris</name>
    <dbReference type="NCBI Taxonomy" id="1028688"/>
    <lineage>
        <taxon>Eukaryota</taxon>
        <taxon>Metazoa</taxon>
        <taxon>Spiralia</taxon>
        <taxon>Lophotrochozoa</taxon>
        <taxon>Mollusca</taxon>
        <taxon>Gastropoda</taxon>
        <taxon>Heterobranchia</taxon>
        <taxon>Euthyneura</taxon>
        <taxon>Panpulmonata</taxon>
        <taxon>Eupulmonata</taxon>
        <taxon>Stylommatophora</taxon>
        <taxon>Helicina</taxon>
        <taxon>Arionoidea</taxon>
        <taxon>Arionidae</taxon>
        <taxon>Arion</taxon>
    </lineage>
</organism>
<gene>
    <name evidence="1" type="primary">ORF185544</name>
</gene>
<protein>
    <submittedName>
        <fullName evidence="1">Uncharacterized protein</fullName>
    </submittedName>
</protein>
<name>A0A0B7BG17_9EUPU</name>
<sequence length="69" mass="7886">RGFNGQFVHKIVSSYEDFRSDCEFKDTYKYFTVLSSSNSLARLQGSICLPSTPLQRSIKRHELSGFDCS</sequence>